<accession>A0A0J9WNR2</accession>
<reference evidence="1" key="1">
    <citation type="submission" date="2007-04" db="EMBL/GenBank/DDBJ databases">
        <authorList>
            <consortium name="The Broad Institute Genome Sequencing Platform"/>
            <person name="Birren B."/>
            <person name="Lander E."/>
            <person name="Galagan J."/>
            <person name="Nusbaum C."/>
            <person name="Devon K."/>
            <person name="Ma L.-J."/>
            <person name="Jaffe D."/>
            <person name="Butler J."/>
            <person name="Alvarez P."/>
            <person name="Gnerre S."/>
            <person name="Grabherr M."/>
            <person name="Kleber M."/>
            <person name="Mauceli E."/>
            <person name="Brockman W."/>
            <person name="MacCallum I.A."/>
            <person name="Young S."/>
            <person name="LaButti K."/>
            <person name="DeCaprio D."/>
            <person name="Crawford M."/>
            <person name="Koehrsen M."/>
            <person name="Engels R."/>
            <person name="Montgomery P."/>
            <person name="Pearson M."/>
            <person name="Howarth C."/>
            <person name="Larson L."/>
            <person name="White J."/>
            <person name="O'Leary S."/>
            <person name="Kodira C."/>
            <person name="Zeng Q."/>
            <person name="Yandava C."/>
            <person name="Alvarado L."/>
            <person name="Kistler C."/>
            <person name="Shim W.-B."/>
            <person name="Kang S."/>
            <person name="Woloshuk C."/>
        </authorList>
    </citation>
    <scope>NUCLEOTIDE SEQUENCE</scope>
    <source>
        <strain evidence="1">4287</strain>
    </source>
</reference>
<sequence length="134" mass="15870">MTSRRSRSIRIIEPVIMHDFESRLLVAFHSRDRVEVDKKNQHSLFALILSDCKFLGMLDQLIRQALAPLRWRNVNRVEDVSRLNLIRNRTKISASGFEFLQIFPCFGRCLGFEWAIQNKRCEPWLVQNQRDVVN</sequence>
<dbReference type="EMBL" id="DS231705">
    <property type="protein sequence ID" value="KNB07727.1"/>
    <property type="molecule type" value="Genomic_DNA"/>
</dbReference>
<gene>
    <name evidence="1" type="ORF">FOXG_19897</name>
</gene>
<reference evidence="1" key="2">
    <citation type="journal article" date="2010" name="Nature">
        <title>Comparative genomics reveals mobile pathogenicity chromosomes in Fusarium.</title>
        <authorList>
            <person name="Ma L.J."/>
            <person name="van der Does H.C."/>
            <person name="Borkovich K.A."/>
            <person name="Coleman J.J."/>
            <person name="Daboussi M.J."/>
            <person name="Di Pietro A."/>
            <person name="Dufresne M."/>
            <person name="Freitag M."/>
            <person name="Grabherr M."/>
            <person name="Henrissat B."/>
            <person name="Houterman P.M."/>
            <person name="Kang S."/>
            <person name="Shim W.B."/>
            <person name="Woloshuk C."/>
            <person name="Xie X."/>
            <person name="Xu J.R."/>
            <person name="Antoniw J."/>
            <person name="Baker S.E."/>
            <person name="Bluhm B.H."/>
            <person name="Breakspear A."/>
            <person name="Brown D.W."/>
            <person name="Butchko R.A."/>
            <person name="Chapman S."/>
            <person name="Coulson R."/>
            <person name="Coutinho P.M."/>
            <person name="Danchin E.G."/>
            <person name="Diener A."/>
            <person name="Gale L.R."/>
            <person name="Gardiner D.M."/>
            <person name="Goff S."/>
            <person name="Hammond-Kosack K.E."/>
            <person name="Hilburn K."/>
            <person name="Hua-Van A."/>
            <person name="Jonkers W."/>
            <person name="Kazan K."/>
            <person name="Kodira C.D."/>
            <person name="Koehrsen M."/>
            <person name="Kumar L."/>
            <person name="Lee Y.H."/>
            <person name="Li L."/>
            <person name="Manners J.M."/>
            <person name="Miranda-Saavedra D."/>
            <person name="Mukherjee M."/>
            <person name="Park G."/>
            <person name="Park J."/>
            <person name="Park S.Y."/>
            <person name="Proctor R.H."/>
            <person name="Regev A."/>
            <person name="Ruiz-Roldan M.C."/>
            <person name="Sain D."/>
            <person name="Sakthikumar S."/>
            <person name="Sykes S."/>
            <person name="Schwartz D.C."/>
            <person name="Turgeon B.G."/>
            <person name="Wapinski I."/>
            <person name="Yoder O."/>
            <person name="Young S."/>
            <person name="Zeng Q."/>
            <person name="Zhou S."/>
            <person name="Galagan J."/>
            <person name="Cuomo C.A."/>
            <person name="Kistler H.C."/>
            <person name="Rep M."/>
        </authorList>
    </citation>
    <scope>NUCLEOTIDE SEQUENCE [LARGE SCALE GENOMIC DNA]</scope>
    <source>
        <strain evidence="1">4287</strain>
    </source>
</reference>
<organism evidence="1 2">
    <name type="scientific">Fusarium oxysporum f. sp. lycopersici (strain 4287 / CBS 123668 / FGSC 9935 / NRRL 34936)</name>
    <name type="common">Fusarium vascular wilt of tomato</name>
    <dbReference type="NCBI Taxonomy" id="426428"/>
    <lineage>
        <taxon>Eukaryota</taxon>
        <taxon>Fungi</taxon>
        <taxon>Dikarya</taxon>
        <taxon>Ascomycota</taxon>
        <taxon>Pezizomycotina</taxon>
        <taxon>Sordariomycetes</taxon>
        <taxon>Hypocreomycetidae</taxon>
        <taxon>Hypocreales</taxon>
        <taxon>Nectriaceae</taxon>
        <taxon>Fusarium</taxon>
        <taxon>Fusarium oxysporum species complex</taxon>
    </lineage>
</organism>
<dbReference type="RefSeq" id="XP_018245772.1">
    <property type="nucleotide sequence ID" value="XM_018400176.1"/>
</dbReference>
<dbReference type="GeneID" id="28960603"/>
<dbReference type="KEGG" id="fox:FOXG_19897"/>
<evidence type="ECO:0000313" key="2">
    <source>
        <dbReference type="Proteomes" id="UP000009097"/>
    </source>
</evidence>
<dbReference type="VEuPathDB" id="FungiDB:FOXG_19897"/>
<protein>
    <submittedName>
        <fullName evidence="1">Uncharacterized protein</fullName>
    </submittedName>
</protein>
<dbReference type="AlphaFoldDB" id="A0A0J9WNR2"/>
<dbReference type="Proteomes" id="UP000009097">
    <property type="component" value="Unassembled WGS sequence"/>
</dbReference>
<proteinExistence type="predicted"/>
<name>A0A0J9WNR2_FUSO4</name>
<evidence type="ECO:0000313" key="1">
    <source>
        <dbReference type="EMBL" id="KNB07727.1"/>
    </source>
</evidence>